<gene>
    <name evidence="3" type="ORF">RDB_LOCUS37899</name>
    <name evidence="2" type="ORF">RDB_LOCUS45749</name>
</gene>
<reference evidence="2" key="1">
    <citation type="submission" date="2021-01" db="EMBL/GenBank/DDBJ databases">
        <authorList>
            <person name="Kaushik A."/>
        </authorList>
    </citation>
    <scope>NUCLEOTIDE SEQUENCE</scope>
    <source>
        <strain evidence="3">AG5</strain>
        <strain evidence="2">Type strain: AG8-Rh-89/</strain>
    </source>
</reference>
<sequence>MVPTPPPEPGKFGDGMMVYRQFSEKREYLPPLAKVDFNGPKTLDRLIGLKVSEWRTIWFNEDSVDVPYEAEFLKPENPEDENQLNGLRDGKKQQTKNERSVNFDQGTCTQVSG</sequence>
<evidence type="ECO:0000313" key="4">
    <source>
        <dbReference type="Proteomes" id="UP000663850"/>
    </source>
</evidence>
<protein>
    <submittedName>
        <fullName evidence="2">Uncharacterized protein</fullName>
    </submittedName>
</protein>
<organism evidence="2 4">
    <name type="scientific">Rhizoctonia solani</name>
    <dbReference type="NCBI Taxonomy" id="456999"/>
    <lineage>
        <taxon>Eukaryota</taxon>
        <taxon>Fungi</taxon>
        <taxon>Dikarya</taxon>
        <taxon>Basidiomycota</taxon>
        <taxon>Agaricomycotina</taxon>
        <taxon>Agaricomycetes</taxon>
        <taxon>Cantharellales</taxon>
        <taxon>Ceratobasidiaceae</taxon>
        <taxon>Rhizoctonia</taxon>
    </lineage>
</organism>
<dbReference type="EMBL" id="CAJNJQ010000741">
    <property type="protein sequence ID" value="CAE7097636.1"/>
    <property type="molecule type" value="Genomic_DNA"/>
</dbReference>
<evidence type="ECO:0000313" key="2">
    <source>
        <dbReference type="EMBL" id="CAE6456034.1"/>
    </source>
</evidence>
<comment type="caution">
    <text evidence="2">The sequence shown here is derived from an EMBL/GenBank/DDBJ whole genome shotgun (WGS) entry which is preliminary data.</text>
</comment>
<name>A0A8H3BEU1_9AGAM</name>
<feature type="compositionally biased region" description="Basic and acidic residues" evidence="1">
    <location>
        <begin position="88"/>
        <end position="101"/>
    </location>
</feature>
<feature type="region of interest" description="Disordered" evidence="1">
    <location>
        <begin position="74"/>
        <end position="113"/>
    </location>
</feature>
<dbReference type="EMBL" id="CAJMWZ010002467">
    <property type="protein sequence ID" value="CAE6456034.1"/>
    <property type="molecule type" value="Genomic_DNA"/>
</dbReference>
<accession>A0A8H3BEU1</accession>
<dbReference type="Proteomes" id="UP000663850">
    <property type="component" value="Unassembled WGS sequence"/>
</dbReference>
<dbReference type="AlphaFoldDB" id="A0A8H3BEU1"/>
<proteinExistence type="predicted"/>
<dbReference type="Proteomes" id="UP000663827">
    <property type="component" value="Unassembled WGS sequence"/>
</dbReference>
<evidence type="ECO:0000256" key="1">
    <source>
        <dbReference type="SAM" id="MobiDB-lite"/>
    </source>
</evidence>
<evidence type="ECO:0000313" key="3">
    <source>
        <dbReference type="EMBL" id="CAE7097636.1"/>
    </source>
</evidence>
<feature type="compositionally biased region" description="Polar residues" evidence="1">
    <location>
        <begin position="102"/>
        <end position="113"/>
    </location>
</feature>